<sequence>MTRETLPNRRTSISFDLFYGQMLYSVTFAVYPKTMRVAEIFLTLDRKVGAAVEGIARDSLILASFALQHGASLEELRAAMTRDHAGAASSVAGAAIDAVADTLAEMIGDAPA</sequence>
<protein>
    <submittedName>
        <fullName evidence="1">Uncharacterized protein</fullName>
    </submittedName>
</protein>
<gene>
    <name evidence="1" type="ORF">CR492_04775</name>
</gene>
<dbReference type="OrthoDB" id="8020873at2"/>
<reference evidence="1 2" key="1">
    <citation type="submission" date="2017-10" db="EMBL/GenBank/DDBJ databases">
        <title>Genome announcement of Methylocella silvestris TVC from permafrost.</title>
        <authorList>
            <person name="Wang J."/>
            <person name="Geng K."/>
            <person name="Ul-Haque F."/>
            <person name="Crombie A.T."/>
            <person name="Street L.E."/>
            <person name="Wookey P.A."/>
            <person name="Murrell J.C."/>
            <person name="Pratscher J."/>
        </authorList>
    </citation>
    <scope>NUCLEOTIDE SEQUENCE [LARGE SCALE GENOMIC DNA]</scope>
    <source>
        <strain evidence="1 2">TVC</strain>
    </source>
</reference>
<name>A0A2J7TJS6_METSI</name>
<organism evidence="1 2">
    <name type="scientific">Methylocella silvestris</name>
    <dbReference type="NCBI Taxonomy" id="199596"/>
    <lineage>
        <taxon>Bacteria</taxon>
        <taxon>Pseudomonadati</taxon>
        <taxon>Pseudomonadota</taxon>
        <taxon>Alphaproteobacteria</taxon>
        <taxon>Hyphomicrobiales</taxon>
        <taxon>Beijerinckiaceae</taxon>
        <taxon>Methylocella</taxon>
    </lineage>
</organism>
<dbReference type="AlphaFoldDB" id="A0A2J7TJS6"/>
<dbReference type="Proteomes" id="UP000236286">
    <property type="component" value="Unassembled WGS sequence"/>
</dbReference>
<comment type="caution">
    <text evidence="1">The sequence shown here is derived from an EMBL/GenBank/DDBJ whole genome shotgun (WGS) entry which is preliminary data.</text>
</comment>
<dbReference type="EMBL" id="PDZR01000003">
    <property type="protein sequence ID" value="PNG27021.1"/>
    <property type="molecule type" value="Genomic_DNA"/>
</dbReference>
<accession>A0A2J7TJS6</accession>
<dbReference type="RefSeq" id="WP_102842610.1">
    <property type="nucleotide sequence ID" value="NZ_PDZR01000003.1"/>
</dbReference>
<evidence type="ECO:0000313" key="1">
    <source>
        <dbReference type="EMBL" id="PNG27021.1"/>
    </source>
</evidence>
<evidence type="ECO:0000313" key="2">
    <source>
        <dbReference type="Proteomes" id="UP000236286"/>
    </source>
</evidence>
<proteinExistence type="predicted"/>